<feature type="domain" description="C2H2-type" evidence="3">
    <location>
        <begin position="697"/>
        <end position="727"/>
    </location>
</feature>
<keyword evidence="1" id="KW-0863">Zinc-finger</keyword>
<dbReference type="InterPro" id="IPR013087">
    <property type="entry name" value="Znf_C2H2_type"/>
</dbReference>
<dbReference type="EMBL" id="JAUTXT010000011">
    <property type="protein sequence ID" value="KAK3676265.1"/>
    <property type="molecule type" value="Genomic_DNA"/>
</dbReference>
<gene>
    <name evidence="4" type="ORF">LTR78_004015</name>
</gene>
<protein>
    <recommendedName>
        <fullName evidence="3">C2H2-type domain-containing protein</fullName>
    </recommendedName>
</protein>
<feature type="compositionally biased region" description="Basic and acidic residues" evidence="2">
    <location>
        <begin position="714"/>
        <end position="727"/>
    </location>
</feature>
<keyword evidence="5" id="KW-1185">Reference proteome</keyword>
<accession>A0AAE0WQR5</accession>
<keyword evidence="1" id="KW-0862">Zinc</keyword>
<sequence>MAANRPARKSKVAAAADAAIAGPAYPTPATAKKRQHFDSQVASEDEEEAVGPAKSRRRSKKAKAEASEEEEFGGEDPGDVESDDDAASIAMSDCDLEDEDEDEDGDEVKGGLGNRVEDDGRVEGEDEDVSKTTQKSYDKHQAWMAREGWGDLKAMPKSRRQKNSGSQQGLRREDYAGLVDAAGENKLLLDLGPLDETKVSKSLQSADFARQFRQGLRTVLEKRKDQAIVLNADDKRSYPFAPSVAAHLKTLDVEHTSREIVEGMKKNAKNISAASELTISDIERLAGFTDTDLEQYFVYRAFLVDSEAITGQYIGSSIAISGGGCRLFAYLKAIRLALDGYFSSTFRQSYFCQQAVRTLRKVGGRVLVRPVYIGNKTNDMAAEYSLKRSVRFFEGIFGDVFQSIETGDITTDDDRVMNSAGIMEHHYAVRPAFLTSPIPGLNKVSPLVQGLGNRNGSGQTTKERINKLLLDAQPSNGRCPYCDIGLIMESAKTRKARGNDGRPHMLTNRNQLFGKAEWVKHPIICVHCYSWMYAFRGNKTIGKQGMIQNLLALGGEDAVKAWHLKGRPGKADLEGGEYGQNCPLCETKLDKSSGCNAPAYPKSTTAFSYDSLKDIKAICYRCSHHLYTCTAPNATVNASNAHEILKHCSLEILKSFVARIVNGVAAAAGSKKFIRHWVDEHTPQESKPDVPLSDKPFPCTQPKCGKGYNSKYTLGDHVRDKHPETQS</sequence>
<comment type="caution">
    <text evidence="4">The sequence shown here is derived from an EMBL/GenBank/DDBJ whole genome shotgun (WGS) entry which is preliminary data.</text>
</comment>
<dbReference type="Gene3D" id="3.30.160.60">
    <property type="entry name" value="Classic Zinc Finger"/>
    <property type="match status" value="1"/>
</dbReference>
<feature type="compositionally biased region" description="Acidic residues" evidence="2">
    <location>
        <begin position="67"/>
        <end position="86"/>
    </location>
</feature>
<feature type="region of interest" description="Disordered" evidence="2">
    <location>
        <begin position="683"/>
        <end position="727"/>
    </location>
</feature>
<evidence type="ECO:0000256" key="2">
    <source>
        <dbReference type="SAM" id="MobiDB-lite"/>
    </source>
</evidence>
<dbReference type="AlphaFoldDB" id="A0AAE0WQR5"/>
<feature type="compositionally biased region" description="Low complexity" evidence="2">
    <location>
        <begin position="13"/>
        <end position="24"/>
    </location>
</feature>
<keyword evidence="1" id="KW-0479">Metal-binding</keyword>
<organism evidence="4 5">
    <name type="scientific">Recurvomyces mirabilis</name>
    <dbReference type="NCBI Taxonomy" id="574656"/>
    <lineage>
        <taxon>Eukaryota</taxon>
        <taxon>Fungi</taxon>
        <taxon>Dikarya</taxon>
        <taxon>Ascomycota</taxon>
        <taxon>Pezizomycotina</taxon>
        <taxon>Dothideomycetes</taxon>
        <taxon>Dothideomycetidae</taxon>
        <taxon>Mycosphaerellales</taxon>
        <taxon>Teratosphaeriaceae</taxon>
        <taxon>Recurvomyces</taxon>
    </lineage>
</organism>
<feature type="compositionally biased region" description="Basic residues" evidence="2">
    <location>
        <begin position="1"/>
        <end position="11"/>
    </location>
</feature>
<feature type="region of interest" description="Disordered" evidence="2">
    <location>
        <begin position="1"/>
        <end position="172"/>
    </location>
</feature>
<dbReference type="GO" id="GO:0008270">
    <property type="term" value="F:zinc ion binding"/>
    <property type="evidence" value="ECO:0007669"/>
    <property type="project" value="UniProtKB-KW"/>
</dbReference>
<dbReference type="PROSITE" id="PS50157">
    <property type="entry name" value="ZINC_FINGER_C2H2_2"/>
    <property type="match status" value="1"/>
</dbReference>
<proteinExistence type="predicted"/>
<dbReference type="Proteomes" id="UP001274830">
    <property type="component" value="Unassembled WGS sequence"/>
</dbReference>
<evidence type="ECO:0000313" key="5">
    <source>
        <dbReference type="Proteomes" id="UP001274830"/>
    </source>
</evidence>
<feature type="compositionally biased region" description="Acidic residues" evidence="2">
    <location>
        <begin position="94"/>
        <end position="106"/>
    </location>
</feature>
<name>A0AAE0WQR5_9PEZI</name>
<evidence type="ECO:0000313" key="4">
    <source>
        <dbReference type="EMBL" id="KAK3676265.1"/>
    </source>
</evidence>
<reference evidence="4" key="1">
    <citation type="submission" date="2023-07" db="EMBL/GenBank/DDBJ databases">
        <title>Black Yeasts Isolated from many extreme environments.</title>
        <authorList>
            <person name="Coleine C."/>
            <person name="Stajich J.E."/>
            <person name="Selbmann L."/>
        </authorList>
    </citation>
    <scope>NUCLEOTIDE SEQUENCE</scope>
    <source>
        <strain evidence="4">CCFEE 5485</strain>
    </source>
</reference>
<evidence type="ECO:0000259" key="3">
    <source>
        <dbReference type="PROSITE" id="PS50157"/>
    </source>
</evidence>
<dbReference type="PROSITE" id="PS00028">
    <property type="entry name" value="ZINC_FINGER_C2H2_1"/>
    <property type="match status" value="1"/>
</dbReference>
<evidence type="ECO:0000256" key="1">
    <source>
        <dbReference type="PROSITE-ProRule" id="PRU00042"/>
    </source>
</evidence>